<evidence type="ECO:0000256" key="1">
    <source>
        <dbReference type="SAM" id="MobiDB-lite"/>
    </source>
</evidence>
<sequence length="235" mass="25896">MLKLAAVFENAAGKNHSWSFNEPDPNKSPEEIRSILEAMTTLHLFEKDGIRQFCKVVSAKFVETIETPLFDLSKPTPEAYVADPTNVFTTHIVPEGVNQVLEMSVVEEGKPEKVAVEATVEKALTSGNKGVVATKAVKAAVQPLEKKETVLSPTAPVITPTELTAMIEKATKPMTSVMPGRCVQQLETIKREADSSEPATPAPEKPINPRKAQVDRLRAYHEANKKKKRSKKKKR</sequence>
<dbReference type="eggNOG" id="ENOG5030NEG">
    <property type="taxonomic scope" value="Bacteria"/>
</dbReference>
<dbReference type="EMBL" id="AJAQ01000018">
    <property type="protein sequence ID" value="EOH93082.1"/>
    <property type="molecule type" value="Genomic_DNA"/>
</dbReference>
<dbReference type="RefSeq" id="WP_010757708.1">
    <property type="nucleotide sequence ID" value="NZ_ASWD01000001.1"/>
</dbReference>
<evidence type="ECO:0000313" key="3">
    <source>
        <dbReference type="Proteomes" id="UP000013782"/>
    </source>
</evidence>
<dbReference type="AlphaFoldDB" id="R2Q9G4"/>
<dbReference type="OrthoDB" id="2323347at2"/>
<reference evidence="2 3" key="1">
    <citation type="submission" date="2013-02" db="EMBL/GenBank/DDBJ databases">
        <title>The Genome Sequence of Enterococcus pallens BAA-351.</title>
        <authorList>
            <consortium name="The Broad Institute Genome Sequencing Platform"/>
            <consortium name="The Broad Institute Genome Sequencing Center for Infectious Disease"/>
            <person name="Earl A.M."/>
            <person name="Gilmore M.S."/>
            <person name="Lebreton F."/>
            <person name="Walker B."/>
            <person name="Young S.K."/>
            <person name="Zeng Q."/>
            <person name="Gargeya S."/>
            <person name="Fitzgerald M."/>
            <person name="Haas B."/>
            <person name="Abouelleil A."/>
            <person name="Alvarado L."/>
            <person name="Arachchi H.M."/>
            <person name="Berlin A.M."/>
            <person name="Chapman S.B."/>
            <person name="Dewar J."/>
            <person name="Goldberg J."/>
            <person name="Griggs A."/>
            <person name="Gujja S."/>
            <person name="Hansen M."/>
            <person name="Howarth C."/>
            <person name="Imamovic A."/>
            <person name="Larimer J."/>
            <person name="McCowan C."/>
            <person name="Murphy C."/>
            <person name="Neiman D."/>
            <person name="Pearson M."/>
            <person name="Priest M."/>
            <person name="Roberts A."/>
            <person name="Saif S."/>
            <person name="Shea T."/>
            <person name="Sisk P."/>
            <person name="Sykes S."/>
            <person name="Wortman J."/>
            <person name="Nusbaum C."/>
            <person name="Birren B."/>
        </authorList>
    </citation>
    <scope>NUCLEOTIDE SEQUENCE [LARGE SCALE GENOMIC DNA]</scope>
    <source>
        <strain evidence="2 3">ATCC BAA-351</strain>
    </source>
</reference>
<feature type="region of interest" description="Disordered" evidence="1">
    <location>
        <begin position="190"/>
        <end position="235"/>
    </location>
</feature>
<feature type="compositionally biased region" description="Basic residues" evidence="1">
    <location>
        <begin position="224"/>
        <end position="235"/>
    </location>
</feature>
<dbReference type="Proteomes" id="UP000013782">
    <property type="component" value="Unassembled WGS sequence"/>
</dbReference>
<keyword evidence="3" id="KW-1185">Reference proteome</keyword>
<dbReference type="HOGENOM" id="CLU_1265328_0_0_9"/>
<gene>
    <name evidence="2" type="ORF">UAU_02724</name>
</gene>
<accession>R2Q9G4</accession>
<protein>
    <recommendedName>
        <fullName evidence="4">DUF2922 family protein</fullName>
    </recommendedName>
</protein>
<dbReference type="InterPro" id="IPR021321">
    <property type="entry name" value="DUF2922"/>
</dbReference>
<comment type="caution">
    <text evidence="2">The sequence shown here is derived from an EMBL/GenBank/DDBJ whole genome shotgun (WGS) entry which is preliminary data.</text>
</comment>
<dbReference type="Pfam" id="PF11148">
    <property type="entry name" value="DUF2922"/>
    <property type="match status" value="1"/>
</dbReference>
<proteinExistence type="predicted"/>
<name>R2Q9G4_9ENTE</name>
<evidence type="ECO:0000313" key="2">
    <source>
        <dbReference type="EMBL" id="EOH93082.1"/>
    </source>
</evidence>
<evidence type="ECO:0008006" key="4">
    <source>
        <dbReference type="Google" id="ProtNLM"/>
    </source>
</evidence>
<dbReference type="PATRIC" id="fig|1158607.3.peg.2714"/>
<feature type="compositionally biased region" description="Basic and acidic residues" evidence="1">
    <location>
        <begin position="212"/>
        <end position="223"/>
    </location>
</feature>
<organism evidence="2 3">
    <name type="scientific">Enterococcus pallens ATCC BAA-351</name>
    <dbReference type="NCBI Taxonomy" id="1158607"/>
    <lineage>
        <taxon>Bacteria</taxon>
        <taxon>Bacillati</taxon>
        <taxon>Bacillota</taxon>
        <taxon>Bacilli</taxon>
        <taxon>Lactobacillales</taxon>
        <taxon>Enterococcaceae</taxon>
        <taxon>Enterococcus</taxon>
    </lineage>
</organism>